<sequence>MLPYDLIILGAGAAGLMAAAHQRSRKVLILEHNSRPGAKIAISGGGRCNITNQNLSSSYYLGDPKFVEKVLNRFDNEALIAFLRHHGLEPVVRKECQYFCPDRAQALTDLLLRAAPSVEISYETEIFGAQKPGELFVVETSKGEVYAKKLLIATGGLSYSSVGATGIGYEIAESFGHGIVPLRPALVGLTLQPEQVWMKELSGLSLSVTVQVGRRLLEGDILFAHRGVSGPVLLDASLYWNQGKITVDFLPGRRFKSLFGSSAKTAASQIPLPKRFVKAFFSALALPNIPYRSMREGQKQRLSLLKSYAFAPAGTFGYAKAEVTKGGVATDEIDPETMQSRLVDGLYFAGEVVDVTGRLGGYNFQWAFSSAVVAAKSV</sequence>
<dbReference type="PANTHER" id="PTHR42887">
    <property type="entry name" value="OS12G0638800 PROTEIN"/>
    <property type="match status" value="1"/>
</dbReference>
<dbReference type="InterPro" id="IPR036188">
    <property type="entry name" value="FAD/NAD-bd_sf"/>
</dbReference>
<name>A0ABN6WU57_9BACT</name>
<dbReference type="PRINTS" id="PR00368">
    <property type="entry name" value="FADPNR"/>
</dbReference>
<dbReference type="Pfam" id="PF03486">
    <property type="entry name" value="HI0933_like"/>
    <property type="match status" value="1"/>
</dbReference>
<evidence type="ECO:0000259" key="4">
    <source>
        <dbReference type="Pfam" id="PF03486"/>
    </source>
</evidence>
<dbReference type="Pfam" id="PF22780">
    <property type="entry name" value="HI0933_like_1st"/>
    <property type="match status" value="1"/>
</dbReference>
<dbReference type="InterPro" id="IPR004792">
    <property type="entry name" value="BaiN-like"/>
</dbReference>
<evidence type="ECO:0000313" key="6">
    <source>
        <dbReference type="EMBL" id="BDY12522.1"/>
    </source>
</evidence>
<dbReference type="EMBL" id="AP027370">
    <property type="protein sequence ID" value="BDY12522.1"/>
    <property type="molecule type" value="Genomic_DNA"/>
</dbReference>
<reference evidence="6 7" key="1">
    <citation type="submission" date="2023-03" db="EMBL/GenBank/DDBJ databases">
        <title>Description of Hydrogenimonas sp. ISO32.</title>
        <authorList>
            <person name="Mino S."/>
            <person name="Fukazawa S."/>
            <person name="Sawabe T."/>
        </authorList>
    </citation>
    <scope>NUCLEOTIDE SEQUENCE [LARGE SCALE GENOMIC DNA]</scope>
    <source>
        <strain evidence="6 7">ISO32</strain>
    </source>
</reference>
<dbReference type="InterPro" id="IPR055178">
    <property type="entry name" value="RsdA/BaiN/AoA(So)-like_dom"/>
</dbReference>
<dbReference type="SUPFAM" id="SSF51905">
    <property type="entry name" value="FAD/NAD(P)-binding domain"/>
    <property type="match status" value="1"/>
</dbReference>
<dbReference type="PRINTS" id="PR00411">
    <property type="entry name" value="PNDRDTASEI"/>
</dbReference>
<dbReference type="Gene3D" id="2.40.30.10">
    <property type="entry name" value="Translation factors"/>
    <property type="match status" value="1"/>
</dbReference>
<dbReference type="NCBIfam" id="TIGR00275">
    <property type="entry name" value="aminoacetone oxidase family FAD-binding enzyme"/>
    <property type="match status" value="1"/>
</dbReference>
<dbReference type="Proteomes" id="UP001321445">
    <property type="component" value="Chromosome"/>
</dbReference>
<feature type="domain" description="RsdA/BaiN/AoA(So)-like Rossmann fold-like" evidence="4">
    <location>
        <begin position="5"/>
        <end position="376"/>
    </location>
</feature>
<evidence type="ECO:0000256" key="3">
    <source>
        <dbReference type="ARBA" id="ARBA00022827"/>
    </source>
</evidence>
<dbReference type="Gene3D" id="1.10.8.260">
    <property type="entry name" value="HI0933 insert domain-like"/>
    <property type="match status" value="1"/>
</dbReference>
<keyword evidence="2" id="KW-0285">Flavoprotein</keyword>
<dbReference type="Gene3D" id="3.50.50.60">
    <property type="entry name" value="FAD/NAD(P)-binding domain"/>
    <property type="match status" value="1"/>
</dbReference>
<evidence type="ECO:0000313" key="7">
    <source>
        <dbReference type="Proteomes" id="UP001321445"/>
    </source>
</evidence>
<evidence type="ECO:0000256" key="1">
    <source>
        <dbReference type="ARBA" id="ARBA00001974"/>
    </source>
</evidence>
<proteinExistence type="predicted"/>
<dbReference type="InterPro" id="IPR023166">
    <property type="entry name" value="BaiN-like_dom_sf"/>
</dbReference>
<protein>
    <submittedName>
        <fullName evidence="6">Oxidoreductase</fullName>
    </submittedName>
</protein>
<gene>
    <name evidence="6" type="primary">yhiN</name>
    <name evidence="6" type="ORF">HCR_08340</name>
</gene>
<dbReference type="InterPro" id="IPR057661">
    <property type="entry name" value="RsdA/BaiN/AoA(So)_Rossmann"/>
</dbReference>
<dbReference type="PANTHER" id="PTHR42887:SF2">
    <property type="entry name" value="OS12G0638800 PROTEIN"/>
    <property type="match status" value="1"/>
</dbReference>
<comment type="cofactor">
    <cofactor evidence="1">
        <name>FAD</name>
        <dbReference type="ChEBI" id="CHEBI:57692"/>
    </cofactor>
</comment>
<keyword evidence="7" id="KW-1185">Reference proteome</keyword>
<evidence type="ECO:0000256" key="2">
    <source>
        <dbReference type="ARBA" id="ARBA00022630"/>
    </source>
</evidence>
<evidence type="ECO:0000259" key="5">
    <source>
        <dbReference type="Pfam" id="PF22780"/>
    </source>
</evidence>
<accession>A0ABN6WU57</accession>
<keyword evidence="3" id="KW-0274">FAD</keyword>
<organism evidence="6 7">
    <name type="scientific">Hydrogenimonas cancrithermarum</name>
    <dbReference type="NCBI Taxonomy" id="2993563"/>
    <lineage>
        <taxon>Bacteria</taxon>
        <taxon>Pseudomonadati</taxon>
        <taxon>Campylobacterota</taxon>
        <taxon>Epsilonproteobacteria</taxon>
        <taxon>Campylobacterales</taxon>
        <taxon>Hydrogenimonadaceae</taxon>
        <taxon>Hydrogenimonas</taxon>
    </lineage>
</organism>
<dbReference type="SUPFAM" id="SSF160996">
    <property type="entry name" value="HI0933 insert domain-like"/>
    <property type="match status" value="1"/>
</dbReference>
<feature type="domain" description="RsdA/BaiN/AoA(So)-like insert" evidence="5">
    <location>
        <begin position="183"/>
        <end position="323"/>
    </location>
</feature>